<feature type="domain" description="Velvet" evidence="7">
    <location>
        <begin position="325"/>
        <end position="760"/>
    </location>
</feature>
<evidence type="ECO:0000256" key="1">
    <source>
        <dbReference type="ARBA" id="ARBA00004123"/>
    </source>
</evidence>
<feature type="compositionally biased region" description="Basic and acidic residues" evidence="6">
    <location>
        <begin position="316"/>
        <end position="325"/>
    </location>
</feature>
<evidence type="ECO:0000313" key="8">
    <source>
        <dbReference type="EMBL" id="KAG0254978.1"/>
    </source>
</evidence>
<keyword evidence="3" id="KW-0805">Transcription regulation</keyword>
<dbReference type="PRINTS" id="PR01217">
    <property type="entry name" value="PRICHEXTENSN"/>
</dbReference>
<keyword evidence="9" id="KW-1185">Reference proteome</keyword>
<keyword evidence="5" id="KW-0539">Nucleus</keyword>
<sequence>MASIRNLVSDPEEQDDAAYSAPKKNDNPYSDQPPVAPHYAPQGHGRRESSSSTASSSSFAQPPPPHHLHHHPHYYDHHHPPPPPGSGYPYPPPPPPHSGDYPPPPAHYYPYHQPPPPHGLPYHGYHHPSYPPPPPGRGYPHPPPHGYSQPPPAGTAPPPHPSSTSSSLSSVRAGEEKLGPAGAGTTVYQPLAPKHPSHPHRMLPSEGGAPQHATAHGPETPKKDHPHSLPHPHPPTFPGQYRRESTSSHQPTIKTEDEEDGQRLSGTLASTAGSDSSHTALSSSDSHQHHQHHHEGSAAAAAPSAPVPTVPATRRSIADQDDLKSSRRRFRIKIVQQPLHARMCGFGEKDRRPIDPPPIVQLIMEDDGEEGDEEDEREGGSSNPQGRGGGGSSSRHGGSGIKKTKKKSISEQWTCNDLPPKLLASSRKASAAAVAAAAAAAAAVAASEKSSLKQQDGSAHYGGSTTSSSSNNNMDGGAGGGGVHARNGDMDGLAGLLHSSTMSGGGDVEMTDADEQQQQQKQQQPAHTTTHTRTSISRGMAGPSLVRHGSHSHDEDDEEHDELDEDDSPPSHSKNISGEAAAAVAPHIEGGRGLGNNNNDIEGDNDEGDDDDYDEEVSFLQHDPLFVLHASLWSDDGSQVRSMIATPGQQDPPKLTRILMGSIVVSPILLNNPQGEPGWYFSFPDLSIRTEGVYTLKFSLLRFGSFNFNVEDGGKHASEVIDEATSQPFTVFSAKKFPGMTESTELSKTFAKQGLKIPIRNDLRVRKADRD</sequence>
<proteinExistence type="predicted"/>
<gene>
    <name evidence="8" type="ORF">DFQ27_006521</name>
</gene>
<evidence type="ECO:0000256" key="2">
    <source>
        <dbReference type="ARBA" id="ARBA00022969"/>
    </source>
</evidence>
<evidence type="ECO:0000256" key="4">
    <source>
        <dbReference type="ARBA" id="ARBA00023163"/>
    </source>
</evidence>
<feature type="compositionally biased region" description="Acidic residues" evidence="6">
    <location>
        <begin position="364"/>
        <end position="377"/>
    </location>
</feature>
<dbReference type="InterPro" id="IPR037525">
    <property type="entry name" value="Velvet_dom"/>
</dbReference>
<feature type="compositionally biased region" description="Acidic residues" evidence="6">
    <location>
        <begin position="601"/>
        <end position="614"/>
    </location>
</feature>
<evidence type="ECO:0000256" key="6">
    <source>
        <dbReference type="SAM" id="MobiDB-lite"/>
    </source>
</evidence>
<feature type="compositionally biased region" description="Low complexity" evidence="6">
    <location>
        <begin position="424"/>
        <end position="449"/>
    </location>
</feature>
<feature type="compositionally biased region" description="Polar residues" evidence="6">
    <location>
        <begin position="264"/>
        <end position="273"/>
    </location>
</feature>
<feature type="compositionally biased region" description="Low complexity" evidence="6">
    <location>
        <begin position="274"/>
        <end position="285"/>
    </location>
</feature>
<reference evidence="8" key="1">
    <citation type="journal article" date="2020" name="Fungal Divers.">
        <title>Resolving the Mortierellaceae phylogeny through synthesis of multi-gene phylogenetics and phylogenomics.</title>
        <authorList>
            <person name="Vandepol N."/>
            <person name="Liber J."/>
            <person name="Desiro A."/>
            <person name="Na H."/>
            <person name="Kennedy M."/>
            <person name="Barry K."/>
            <person name="Grigoriev I.V."/>
            <person name="Miller A.N."/>
            <person name="O'Donnell K."/>
            <person name="Stajich J.E."/>
            <person name="Bonito G."/>
        </authorList>
    </citation>
    <scope>NUCLEOTIDE SEQUENCE</scope>
    <source>
        <strain evidence="8">BC1065</strain>
    </source>
</reference>
<feature type="compositionally biased region" description="Gly residues" evidence="6">
    <location>
        <begin position="386"/>
        <end position="400"/>
    </location>
</feature>
<feature type="compositionally biased region" description="Low complexity" evidence="6">
    <location>
        <begin position="457"/>
        <end position="475"/>
    </location>
</feature>
<dbReference type="InterPro" id="IPR021740">
    <property type="entry name" value="Velvet"/>
</dbReference>
<organism evidence="8 9">
    <name type="scientific">Actinomortierella ambigua</name>
    <dbReference type="NCBI Taxonomy" id="1343610"/>
    <lineage>
        <taxon>Eukaryota</taxon>
        <taxon>Fungi</taxon>
        <taxon>Fungi incertae sedis</taxon>
        <taxon>Mucoromycota</taxon>
        <taxon>Mortierellomycotina</taxon>
        <taxon>Mortierellomycetes</taxon>
        <taxon>Mortierellales</taxon>
        <taxon>Mortierellaceae</taxon>
        <taxon>Actinomortierella</taxon>
    </lineage>
</organism>
<feature type="compositionally biased region" description="Acidic residues" evidence="6">
    <location>
        <begin position="555"/>
        <end position="568"/>
    </location>
</feature>
<name>A0A9P6PXF0_9FUNG</name>
<evidence type="ECO:0000259" key="7">
    <source>
        <dbReference type="PROSITE" id="PS51821"/>
    </source>
</evidence>
<dbReference type="Proteomes" id="UP000807716">
    <property type="component" value="Unassembled WGS sequence"/>
</dbReference>
<feature type="compositionally biased region" description="Pro residues" evidence="6">
    <location>
        <begin position="129"/>
        <end position="161"/>
    </location>
</feature>
<dbReference type="Gene3D" id="2.60.40.3960">
    <property type="entry name" value="Velvet domain"/>
    <property type="match status" value="2"/>
</dbReference>
<evidence type="ECO:0000313" key="9">
    <source>
        <dbReference type="Proteomes" id="UP000807716"/>
    </source>
</evidence>
<dbReference type="Pfam" id="PF11754">
    <property type="entry name" value="Velvet"/>
    <property type="match status" value="1"/>
</dbReference>
<dbReference type="InterPro" id="IPR038491">
    <property type="entry name" value="Velvet_dom_sf"/>
</dbReference>
<keyword evidence="4" id="KW-0804">Transcription</keyword>
<comment type="subcellular location">
    <subcellularLocation>
        <location evidence="1">Nucleus</location>
    </subcellularLocation>
</comment>
<accession>A0A9P6PXF0</accession>
<keyword evidence="2" id="KW-0749">Sporulation</keyword>
<evidence type="ECO:0000256" key="5">
    <source>
        <dbReference type="ARBA" id="ARBA00023242"/>
    </source>
</evidence>
<feature type="compositionally biased region" description="Low complexity" evidence="6">
    <location>
        <begin position="516"/>
        <end position="538"/>
    </location>
</feature>
<dbReference type="EMBL" id="JAAAJB010000486">
    <property type="protein sequence ID" value="KAG0254978.1"/>
    <property type="molecule type" value="Genomic_DNA"/>
</dbReference>
<dbReference type="PANTHER" id="PTHR33572">
    <property type="entry name" value="SPORE DEVELOPMENT REGULATOR VOSA"/>
    <property type="match status" value="1"/>
</dbReference>
<feature type="region of interest" description="Disordered" evidence="6">
    <location>
        <begin position="1"/>
        <end position="614"/>
    </location>
</feature>
<comment type="caution">
    <text evidence="8">The sequence shown here is derived from an EMBL/GenBank/DDBJ whole genome shotgun (WGS) entry which is preliminary data.</text>
</comment>
<dbReference type="PROSITE" id="PS51821">
    <property type="entry name" value="VELVET"/>
    <property type="match status" value="1"/>
</dbReference>
<dbReference type="OrthoDB" id="5599552at2759"/>
<evidence type="ECO:0000256" key="3">
    <source>
        <dbReference type="ARBA" id="ARBA00023015"/>
    </source>
</evidence>
<dbReference type="GO" id="GO:0005634">
    <property type="term" value="C:nucleus"/>
    <property type="evidence" value="ECO:0007669"/>
    <property type="project" value="UniProtKB-SubCell"/>
</dbReference>
<protein>
    <recommendedName>
        <fullName evidence="7">Velvet domain-containing protein</fullName>
    </recommendedName>
</protein>
<dbReference type="AlphaFoldDB" id="A0A9P6PXF0"/>
<dbReference type="PANTHER" id="PTHR33572:SF17">
    <property type="entry name" value="SEXUAL DEVELOPMENT REGULATOR VELC"/>
    <property type="match status" value="1"/>
</dbReference>
<feature type="compositionally biased region" description="Pro residues" evidence="6">
    <location>
        <begin position="81"/>
        <end position="119"/>
    </location>
</feature>